<gene>
    <name evidence="1" type="ORF">CH378_13245</name>
</gene>
<dbReference type="EMBL" id="NPDP01000023">
    <property type="protein sequence ID" value="PJZ29383.1"/>
    <property type="molecule type" value="Genomic_DNA"/>
</dbReference>
<sequence>MNQFLIKTNFFSMVSKEFDGLLGIELESILKREMGKRKDRKTEESIVRIFENVVVPTFFKSIRQVHERRTREAAKIKLPTSFSS</sequence>
<name>A0ABX4N7M5_9LEPT</name>
<evidence type="ECO:0000313" key="1">
    <source>
        <dbReference type="EMBL" id="PJZ29383.1"/>
    </source>
</evidence>
<proteinExistence type="predicted"/>
<dbReference type="Proteomes" id="UP000231919">
    <property type="component" value="Unassembled WGS sequence"/>
</dbReference>
<keyword evidence="2" id="KW-1185">Reference proteome</keyword>
<organism evidence="1 2">
    <name type="scientific">Leptospira kmetyi</name>
    <dbReference type="NCBI Taxonomy" id="408139"/>
    <lineage>
        <taxon>Bacteria</taxon>
        <taxon>Pseudomonadati</taxon>
        <taxon>Spirochaetota</taxon>
        <taxon>Spirochaetia</taxon>
        <taxon>Leptospirales</taxon>
        <taxon>Leptospiraceae</taxon>
        <taxon>Leptospira</taxon>
    </lineage>
</organism>
<reference evidence="1 2" key="1">
    <citation type="submission" date="2017-07" db="EMBL/GenBank/DDBJ databases">
        <title>Leptospira spp. isolated from tropical soils.</title>
        <authorList>
            <person name="Thibeaux R."/>
            <person name="Iraola G."/>
            <person name="Ferres I."/>
            <person name="Bierque E."/>
            <person name="Girault D."/>
            <person name="Soupe-Gilbert M.-E."/>
            <person name="Picardeau M."/>
            <person name="Goarant C."/>
        </authorList>
    </citation>
    <scope>NUCLEOTIDE SEQUENCE [LARGE SCALE GENOMIC DNA]</scope>
    <source>
        <strain evidence="1 2">JW2-C-B1</strain>
    </source>
</reference>
<protein>
    <submittedName>
        <fullName evidence="1">Uncharacterized protein</fullName>
    </submittedName>
</protein>
<evidence type="ECO:0000313" key="2">
    <source>
        <dbReference type="Proteomes" id="UP000231919"/>
    </source>
</evidence>
<comment type="caution">
    <text evidence="1">The sequence shown here is derived from an EMBL/GenBank/DDBJ whole genome shotgun (WGS) entry which is preliminary data.</text>
</comment>
<accession>A0ABX4N7M5</accession>